<dbReference type="Proteomes" id="UP000266677">
    <property type="component" value="Unassembled WGS sequence"/>
</dbReference>
<feature type="domain" description="HTH asnC-type" evidence="4">
    <location>
        <begin position="12"/>
        <end position="73"/>
    </location>
</feature>
<dbReference type="OrthoDB" id="5243753at2"/>
<dbReference type="GO" id="GO:0005829">
    <property type="term" value="C:cytosol"/>
    <property type="evidence" value="ECO:0007669"/>
    <property type="project" value="TreeGrafter"/>
</dbReference>
<accession>A0A3A4K8C6</accession>
<evidence type="ECO:0000313" key="5">
    <source>
        <dbReference type="EMBL" id="RJO73822.1"/>
    </source>
</evidence>
<keyword evidence="1" id="KW-0805">Transcription regulation</keyword>
<dbReference type="RefSeq" id="WP_120042895.1">
    <property type="nucleotide sequence ID" value="NZ_QZFU01000023.1"/>
</dbReference>
<dbReference type="InterPro" id="IPR036390">
    <property type="entry name" value="WH_DNA-bd_sf"/>
</dbReference>
<organism evidence="5 6">
    <name type="scientific">Nocardia panacis</name>
    <dbReference type="NCBI Taxonomy" id="2340916"/>
    <lineage>
        <taxon>Bacteria</taxon>
        <taxon>Bacillati</taxon>
        <taxon>Actinomycetota</taxon>
        <taxon>Actinomycetes</taxon>
        <taxon>Mycobacteriales</taxon>
        <taxon>Nocardiaceae</taxon>
        <taxon>Nocardia</taxon>
    </lineage>
</organism>
<name>A0A3A4K8C6_9NOCA</name>
<dbReference type="Gene3D" id="1.10.10.10">
    <property type="entry name" value="Winged helix-like DNA-binding domain superfamily/Winged helix DNA-binding domain"/>
    <property type="match status" value="1"/>
</dbReference>
<dbReference type="SUPFAM" id="SSF54909">
    <property type="entry name" value="Dimeric alpha+beta barrel"/>
    <property type="match status" value="1"/>
</dbReference>
<reference evidence="5 6" key="1">
    <citation type="submission" date="2018-09" db="EMBL/GenBank/DDBJ databases">
        <title>YIM PH21274 draft genome.</title>
        <authorList>
            <person name="Miao C."/>
        </authorList>
    </citation>
    <scope>NUCLEOTIDE SEQUENCE [LARGE SCALE GENOMIC DNA]</scope>
    <source>
        <strain evidence="5 6">YIM PH 21724</strain>
    </source>
</reference>
<gene>
    <name evidence="5" type="ORF">D5S18_20445</name>
</gene>
<dbReference type="AlphaFoldDB" id="A0A3A4K8C6"/>
<dbReference type="InterPro" id="IPR000485">
    <property type="entry name" value="AsnC-type_HTH_dom"/>
</dbReference>
<dbReference type="PROSITE" id="PS50956">
    <property type="entry name" value="HTH_ASNC_2"/>
    <property type="match status" value="1"/>
</dbReference>
<evidence type="ECO:0000313" key="6">
    <source>
        <dbReference type="Proteomes" id="UP000266677"/>
    </source>
</evidence>
<dbReference type="PANTHER" id="PTHR30154:SF34">
    <property type="entry name" value="TRANSCRIPTIONAL REGULATOR AZLB"/>
    <property type="match status" value="1"/>
</dbReference>
<evidence type="ECO:0000256" key="2">
    <source>
        <dbReference type="ARBA" id="ARBA00023125"/>
    </source>
</evidence>
<protein>
    <submittedName>
        <fullName evidence="5">Lrp/AsnC family transcriptional regulator</fullName>
    </submittedName>
</protein>
<keyword evidence="2" id="KW-0238">DNA-binding</keyword>
<dbReference type="SMART" id="SM00344">
    <property type="entry name" value="HTH_ASNC"/>
    <property type="match status" value="1"/>
</dbReference>
<dbReference type="SUPFAM" id="SSF46785">
    <property type="entry name" value="Winged helix' DNA-binding domain"/>
    <property type="match status" value="1"/>
</dbReference>
<dbReference type="Pfam" id="PF13412">
    <property type="entry name" value="HTH_24"/>
    <property type="match status" value="1"/>
</dbReference>
<comment type="caution">
    <text evidence="5">The sequence shown here is derived from an EMBL/GenBank/DDBJ whole genome shotgun (WGS) entry which is preliminary data.</text>
</comment>
<dbReference type="PRINTS" id="PR00033">
    <property type="entry name" value="HTHASNC"/>
</dbReference>
<proteinExistence type="predicted"/>
<dbReference type="PANTHER" id="PTHR30154">
    <property type="entry name" value="LEUCINE-RESPONSIVE REGULATORY PROTEIN"/>
    <property type="match status" value="1"/>
</dbReference>
<evidence type="ECO:0000256" key="1">
    <source>
        <dbReference type="ARBA" id="ARBA00023015"/>
    </source>
</evidence>
<dbReference type="InterPro" id="IPR036388">
    <property type="entry name" value="WH-like_DNA-bd_sf"/>
</dbReference>
<evidence type="ECO:0000259" key="4">
    <source>
        <dbReference type="PROSITE" id="PS50956"/>
    </source>
</evidence>
<dbReference type="InterPro" id="IPR019887">
    <property type="entry name" value="Tscrpt_reg_AsnC/Lrp_C"/>
</dbReference>
<sequence length="160" mass="17753">MAPGTPPLTHELDDIDRRLIRELVANGRISMRALAESAHISRAHAYVRVERLQEAGIIDGYTTRISHERAGLGASAFIALSIKQDSWRGLAKQLRTLPFVEHFALVGGDFDVLVLVRAPDNHTLRNIVLDQLNSLEGVRATRTWLIFDEANGPGAWLGLR</sequence>
<dbReference type="Gene3D" id="3.30.70.920">
    <property type="match status" value="1"/>
</dbReference>
<dbReference type="EMBL" id="QZFU01000023">
    <property type="protein sequence ID" value="RJO73822.1"/>
    <property type="molecule type" value="Genomic_DNA"/>
</dbReference>
<keyword evidence="3" id="KW-0804">Transcription</keyword>
<dbReference type="Pfam" id="PF01037">
    <property type="entry name" value="AsnC_trans_reg"/>
    <property type="match status" value="1"/>
</dbReference>
<dbReference type="GO" id="GO:0043200">
    <property type="term" value="P:response to amino acid"/>
    <property type="evidence" value="ECO:0007669"/>
    <property type="project" value="TreeGrafter"/>
</dbReference>
<keyword evidence="6" id="KW-1185">Reference proteome</keyword>
<dbReference type="InterPro" id="IPR011008">
    <property type="entry name" value="Dimeric_a/b-barrel"/>
</dbReference>
<evidence type="ECO:0000256" key="3">
    <source>
        <dbReference type="ARBA" id="ARBA00023163"/>
    </source>
</evidence>
<dbReference type="GO" id="GO:0043565">
    <property type="term" value="F:sequence-specific DNA binding"/>
    <property type="evidence" value="ECO:0007669"/>
    <property type="project" value="InterPro"/>
</dbReference>
<dbReference type="InterPro" id="IPR019888">
    <property type="entry name" value="Tscrpt_reg_AsnC-like"/>
</dbReference>